<feature type="region of interest" description="Disordered" evidence="1">
    <location>
        <begin position="1"/>
        <end position="23"/>
    </location>
</feature>
<reference evidence="2 3" key="1">
    <citation type="journal article" date="2024" name="G3 (Bethesda)">
        <title>Genome assembly of Hibiscus sabdariffa L. provides insights into metabolisms of medicinal natural products.</title>
        <authorList>
            <person name="Kim T."/>
        </authorList>
    </citation>
    <scope>NUCLEOTIDE SEQUENCE [LARGE SCALE GENOMIC DNA]</scope>
    <source>
        <strain evidence="2">TK-2024</strain>
        <tissue evidence="2">Old leaves</tissue>
    </source>
</reference>
<evidence type="ECO:0000313" key="2">
    <source>
        <dbReference type="EMBL" id="KAK8981781.1"/>
    </source>
</evidence>
<protein>
    <submittedName>
        <fullName evidence="2">Uncharacterized protein</fullName>
    </submittedName>
</protein>
<dbReference type="PANTHER" id="PTHR46250">
    <property type="entry name" value="MYB/SANT-LIKE DNA-BINDING DOMAIN PROTEIN-RELATED"/>
    <property type="match status" value="1"/>
</dbReference>
<comment type="caution">
    <text evidence="2">The sequence shown here is derived from an EMBL/GenBank/DDBJ whole genome shotgun (WGS) entry which is preliminary data.</text>
</comment>
<evidence type="ECO:0000256" key="1">
    <source>
        <dbReference type="SAM" id="MobiDB-lite"/>
    </source>
</evidence>
<dbReference type="EMBL" id="JBBPBN010000088">
    <property type="protein sequence ID" value="KAK8981781.1"/>
    <property type="molecule type" value="Genomic_DNA"/>
</dbReference>
<organism evidence="2 3">
    <name type="scientific">Hibiscus sabdariffa</name>
    <name type="common">roselle</name>
    <dbReference type="NCBI Taxonomy" id="183260"/>
    <lineage>
        <taxon>Eukaryota</taxon>
        <taxon>Viridiplantae</taxon>
        <taxon>Streptophyta</taxon>
        <taxon>Embryophyta</taxon>
        <taxon>Tracheophyta</taxon>
        <taxon>Spermatophyta</taxon>
        <taxon>Magnoliopsida</taxon>
        <taxon>eudicotyledons</taxon>
        <taxon>Gunneridae</taxon>
        <taxon>Pentapetalae</taxon>
        <taxon>rosids</taxon>
        <taxon>malvids</taxon>
        <taxon>Malvales</taxon>
        <taxon>Malvaceae</taxon>
        <taxon>Malvoideae</taxon>
        <taxon>Hibiscus</taxon>
    </lineage>
</organism>
<feature type="compositionally biased region" description="Polar residues" evidence="1">
    <location>
        <begin position="1"/>
        <end position="14"/>
    </location>
</feature>
<accession>A0ABR2P0D4</accession>
<gene>
    <name evidence="2" type="ORF">V6N11_049275</name>
</gene>
<sequence length="154" mass="17716">MTSSNIKSQRGRNQTTKRTRPITSKRMWTKQKDIALIECLHTLALDPHWKRDNGTFRLGYLSYIEKIFSWNEEEKCLTALKDVFDDWVRSYPTAAGLRNKSFPFFDDLIQIFGKERATGAAAETTVDAMENLAAEDNTFLDSLNAKDEEVKDSK</sequence>
<evidence type="ECO:0000313" key="3">
    <source>
        <dbReference type="Proteomes" id="UP001396334"/>
    </source>
</evidence>
<name>A0ABR2P0D4_9ROSI</name>
<dbReference type="Proteomes" id="UP001396334">
    <property type="component" value="Unassembled WGS sequence"/>
</dbReference>
<keyword evidence="3" id="KW-1185">Reference proteome</keyword>
<proteinExistence type="predicted"/>
<dbReference type="PANTHER" id="PTHR46250:SF18">
    <property type="entry name" value="MYB_SANT-LIKE DOMAIN-CONTAINING PROTEIN"/>
    <property type="match status" value="1"/>
</dbReference>